<name>A0ABW7TZ40_9NOCA</name>
<keyword evidence="2" id="KW-1185">Reference proteome</keyword>
<dbReference type="Proteomes" id="UP001611263">
    <property type="component" value="Unassembled WGS sequence"/>
</dbReference>
<evidence type="ECO:0000313" key="1">
    <source>
        <dbReference type="EMBL" id="MFI1465442.1"/>
    </source>
</evidence>
<dbReference type="EMBL" id="JBIRUQ010000018">
    <property type="protein sequence ID" value="MFI1465442.1"/>
    <property type="molecule type" value="Genomic_DNA"/>
</dbReference>
<dbReference type="RefSeq" id="WP_033247658.1">
    <property type="nucleotide sequence ID" value="NZ_JBIRUQ010000018.1"/>
</dbReference>
<accession>A0ABW7TZ40</accession>
<protein>
    <submittedName>
        <fullName evidence="1">ESX-1 secretion-associated protein</fullName>
    </submittedName>
</protein>
<proteinExistence type="predicted"/>
<sequence>MPTKVDPDALRAWASWLDGVSEEFTQISDDVTVGYGAKFPGTGLEAVLNETRDSIKGALNSLSSRATEMADIARGNSENYEITDVDFSARLDGMGGLT</sequence>
<organism evidence="1 2">
    <name type="scientific">Nocardia carnea</name>
    <dbReference type="NCBI Taxonomy" id="37328"/>
    <lineage>
        <taxon>Bacteria</taxon>
        <taxon>Bacillati</taxon>
        <taxon>Actinomycetota</taxon>
        <taxon>Actinomycetes</taxon>
        <taxon>Mycobacteriales</taxon>
        <taxon>Nocardiaceae</taxon>
        <taxon>Nocardia</taxon>
    </lineage>
</organism>
<evidence type="ECO:0000313" key="2">
    <source>
        <dbReference type="Proteomes" id="UP001611263"/>
    </source>
</evidence>
<dbReference type="GeneID" id="93508284"/>
<reference evidence="1 2" key="1">
    <citation type="submission" date="2024-10" db="EMBL/GenBank/DDBJ databases">
        <title>The Natural Products Discovery Center: Release of the First 8490 Sequenced Strains for Exploring Actinobacteria Biosynthetic Diversity.</title>
        <authorList>
            <person name="Kalkreuter E."/>
            <person name="Kautsar S.A."/>
            <person name="Yang D."/>
            <person name="Bader C.D."/>
            <person name="Teijaro C.N."/>
            <person name="Fluegel L."/>
            <person name="Davis C.M."/>
            <person name="Simpson J.R."/>
            <person name="Lauterbach L."/>
            <person name="Steele A.D."/>
            <person name="Gui C."/>
            <person name="Meng S."/>
            <person name="Li G."/>
            <person name="Viehrig K."/>
            <person name="Ye F."/>
            <person name="Su P."/>
            <person name="Kiefer A.F."/>
            <person name="Nichols A."/>
            <person name="Cepeda A.J."/>
            <person name="Yan W."/>
            <person name="Fan B."/>
            <person name="Jiang Y."/>
            <person name="Adhikari A."/>
            <person name="Zheng C.-J."/>
            <person name="Schuster L."/>
            <person name="Cowan T.M."/>
            <person name="Smanski M.J."/>
            <person name="Chevrette M.G."/>
            <person name="De Carvalho L.P.S."/>
            <person name="Shen B."/>
        </authorList>
    </citation>
    <scope>NUCLEOTIDE SEQUENCE [LARGE SCALE GENOMIC DNA]</scope>
    <source>
        <strain evidence="1 2">NPDC020568</strain>
    </source>
</reference>
<comment type="caution">
    <text evidence="1">The sequence shown here is derived from an EMBL/GenBank/DDBJ whole genome shotgun (WGS) entry which is preliminary data.</text>
</comment>
<gene>
    <name evidence="1" type="ORF">ACH4WX_32430</name>
</gene>